<name>A0AAJ6KDJ5_BRAPL</name>
<dbReference type="Proteomes" id="UP001242021">
    <property type="component" value="Chromosome"/>
</dbReference>
<dbReference type="EMBL" id="CP098754">
    <property type="protein sequence ID" value="WIH94534.1"/>
    <property type="molecule type" value="Genomic_DNA"/>
</dbReference>
<reference evidence="1" key="1">
    <citation type="submission" date="2022-06" db="EMBL/GenBank/DDBJ databases">
        <title>Brachyspira pilosicoli from pigs in Switzerland.</title>
        <authorList>
            <person name="Schmitt S."/>
            <person name="Arnold M."/>
            <person name="Rossano A."/>
            <person name="Perreten V."/>
        </authorList>
    </citation>
    <scope>NUCLEOTIDE SEQUENCE</scope>
    <source>
        <strain evidence="1">MEI4028</strain>
    </source>
</reference>
<dbReference type="RefSeq" id="WP_284602604.1">
    <property type="nucleotide sequence ID" value="NZ_CP098752.1"/>
</dbReference>
<organism evidence="1 2">
    <name type="scientific">Brachyspira pilosicoli</name>
    <name type="common">Serpulina pilosicoli</name>
    <dbReference type="NCBI Taxonomy" id="52584"/>
    <lineage>
        <taxon>Bacteria</taxon>
        <taxon>Pseudomonadati</taxon>
        <taxon>Spirochaetota</taxon>
        <taxon>Spirochaetia</taxon>
        <taxon>Brachyspirales</taxon>
        <taxon>Brachyspiraceae</taxon>
        <taxon>Brachyspira</taxon>
    </lineage>
</organism>
<gene>
    <name evidence="1" type="ORF">NEH99_09575</name>
</gene>
<accession>A0AAJ6KDJ5</accession>
<evidence type="ECO:0000313" key="1">
    <source>
        <dbReference type="EMBL" id="WIH94534.1"/>
    </source>
</evidence>
<sequence length="46" mass="5575">MDNNNNNNNYSQEEIQRIINKYEWSDNVTEEEKIKKAIALLDRFTK</sequence>
<dbReference type="AlphaFoldDB" id="A0AAJ6KDJ5"/>
<evidence type="ECO:0000313" key="2">
    <source>
        <dbReference type="Proteomes" id="UP001242021"/>
    </source>
</evidence>
<protein>
    <submittedName>
        <fullName evidence="1">Uncharacterized protein</fullName>
    </submittedName>
</protein>
<proteinExistence type="predicted"/>